<dbReference type="InterPro" id="IPR001206">
    <property type="entry name" value="Diacylglycerol_kinase_cat_dom"/>
</dbReference>
<dbReference type="GO" id="GO:0004143">
    <property type="term" value="F:ATP-dependent diacylglycerol kinase activity"/>
    <property type="evidence" value="ECO:0007669"/>
    <property type="project" value="UniProtKB-EC"/>
</dbReference>
<keyword evidence="4" id="KW-0067">ATP-binding</keyword>
<dbReference type="GO" id="GO:0005886">
    <property type="term" value="C:plasma membrane"/>
    <property type="evidence" value="ECO:0007669"/>
    <property type="project" value="TreeGrafter"/>
</dbReference>
<dbReference type="PANTHER" id="PTHR12358:SF106">
    <property type="entry name" value="LIPID KINASE YEGS"/>
    <property type="match status" value="1"/>
</dbReference>
<sequence length="294" mass="32648">MERVRVFVNPRSGFGFSPSALKAISETWEDEQTELTFQYSHSAEDGSRKARRAVEEGIDTILVMGGDGMINSIGGALLDTEATLGVIPAGSGNGFARHFNIPLPAEQAARALRKAKRRRIDVGLAAGRPFFVTCSMAWDAAIVRTFEKFPFRGPLPYVFAGVYELFDYHPQPLEVELDGDRMHLDPPLVFTVANLTQYGNNACIAPHAQADDGRLEMVYMPNRDAPRFFTNLHRLFDRTLDTLPGVLTRSFRHMCVRRENADPLQMDGELVDAPRSVEVEVRPGALTVLVPDAE</sequence>
<name>A0A0G3EC97_9BACT</name>
<reference evidence="7" key="1">
    <citation type="submission" date="2015-02" db="EMBL/GenBank/DDBJ databases">
        <title>Description and complete genome sequence of the first cultured representative of the subdivision 5 of the Verrucomicrobia phylum.</title>
        <authorList>
            <person name="Spring S."/>
            <person name="Bunk B."/>
            <person name="Sproer C."/>
            <person name="Klenk H.-P."/>
        </authorList>
    </citation>
    <scope>NUCLEOTIDE SEQUENCE [LARGE SCALE GENOMIC DNA]</scope>
    <source>
        <strain evidence="7">L21-Fru-AB</strain>
    </source>
</reference>
<dbReference type="Pfam" id="PF19279">
    <property type="entry name" value="YegS_C"/>
    <property type="match status" value="1"/>
</dbReference>
<dbReference type="PANTHER" id="PTHR12358">
    <property type="entry name" value="SPHINGOSINE KINASE"/>
    <property type="match status" value="1"/>
</dbReference>
<dbReference type="EMBL" id="CP010904">
    <property type="protein sequence ID" value="AKJ64136.1"/>
    <property type="molecule type" value="Genomic_DNA"/>
</dbReference>
<dbReference type="PROSITE" id="PS50146">
    <property type="entry name" value="DAGK"/>
    <property type="match status" value="1"/>
</dbReference>
<dbReference type="RefSeq" id="WP_052881499.1">
    <property type="nucleotide sequence ID" value="NZ_CP010904.1"/>
</dbReference>
<dbReference type="STRING" id="1307763.L21SP4_00873"/>
<keyword evidence="7" id="KW-1185">Reference proteome</keyword>
<dbReference type="Proteomes" id="UP000035268">
    <property type="component" value="Chromosome"/>
</dbReference>
<dbReference type="InterPro" id="IPR016064">
    <property type="entry name" value="NAD/diacylglycerol_kinase_sf"/>
</dbReference>
<dbReference type="SMART" id="SM00046">
    <property type="entry name" value="DAGKc"/>
    <property type="match status" value="1"/>
</dbReference>
<reference evidence="6 7" key="2">
    <citation type="journal article" date="2016" name="ISME J.">
        <title>Characterization of the first cultured representative of Verrucomicrobia subdivision 5 indicates the proposal of a novel phylum.</title>
        <authorList>
            <person name="Spring S."/>
            <person name="Bunk B."/>
            <person name="Sproer C."/>
            <person name="Schumann P."/>
            <person name="Rohde M."/>
            <person name="Tindall B.J."/>
            <person name="Klenk H.P."/>
        </authorList>
    </citation>
    <scope>NUCLEOTIDE SEQUENCE [LARGE SCALE GENOMIC DNA]</scope>
    <source>
        <strain evidence="6 7">L21-Fru-AB</strain>
    </source>
</reference>
<proteinExistence type="predicted"/>
<dbReference type="EC" id="2.7.1.107" evidence="6"/>
<dbReference type="Gene3D" id="3.40.50.10330">
    <property type="entry name" value="Probable inorganic polyphosphate/atp-NAD kinase, domain 1"/>
    <property type="match status" value="1"/>
</dbReference>
<keyword evidence="1 6" id="KW-0808">Transferase</keyword>
<evidence type="ECO:0000313" key="6">
    <source>
        <dbReference type="EMBL" id="AKJ64136.1"/>
    </source>
</evidence>
<evidence type="ECO:0000256" key="2">
    <source>
        <dbReference type="ARBA" id="ARBA00022741"/>
    </source>
</evidence>
<protein>
    <submittedName>
        <fullName evidence="6">Diacylglycerol kinase</fullName>
        <ecNumber evidence="6">2.7.1.107</ecNumber>
    </submittedName>
</protein>
<dbReference type="InterPro" id="IPR050187">
    <property type="entry name" value="Lipid_Phosphate_FormReg"/>
</dbReference>
<dbReference type="Pfam" id="PF00781">
    <property type="entry name" value="DAGK_cat"/>
    <property type="match status" value="1"/>
</dbReference>
<dbReference type="SUPFAM" id="SSF111331">
    <property type="entry name" value="NAD kinase/diacylglycerol kinase-like"/>
    <property type="match status" value="1"/>
</dbReference>
<evidence type="ECO:0000259" key="5">
    <source>
        <dbReference type="PROSITE" id="PS50146"/>
    </source>
</evidence>
<dbReference type="Gene3D" id="2.60.200.40">
    <property type="match status" value="1"/>
</dbReference>
<evidence type="ECO:0000256" key="4">
    <source>
        <dbReference type="ARBA" id="ARBA00022840"/>
    </source>
</evidence>
<keyword evidence="3 6" id="KW-0418">Kinase</keyword>
<evidence type="ECO:0000313" key="7">
    <source>
        <dbReference type="Proteomes" id="UP000035268"/>
    </source>
</evidence>
<accession>A0A0G3EC97</accession>
<organism evidence="6 7">
    <name type="scientific">Kiritimatiella glycovorans</name>
    <dbReference type="NCBI Taxonomy" id="1307763"/>
    <lineage>
        <taxon>Bacteria</taxon>
        <taxon>Pseudomonadati</taxon>
        <taxon>Kiritimatiellota</taxon>
        <taxon>Kiritimatiellia</taxon>
        <taxon>Kiritimatiellales</taxon>
        <taxon>Kiritimatiellaceae</taxon>
        <taxon>Kiritimatiella</taxon>
    </lineage>
</organism>
<feature type="domain" description="DAGKc" evidence="5">
    <location>
        <begin position="1"/>
        <end position="129"/>
    </location>
</feature>
<dbReference type="GO" id="GO:0005524">
    <property type="term" value="F:ATP binding"/>
    <property type="evidence" value="ECO:0007669"/>
    <property type="project" value="UniProtKB-KW"/>
</dbReference>
<dbReference type="InterPro" id="IPR045540">
    <property type="entry name" value="YegS/DAGK_C"/>
</dbReference>
<dbReference type="PATRIC" id="fig|1609981.3.peg.910"/>
<dbReference type="KEGG" id="vbl:L21SP4_00873"/>
<dbReference type="InterPro" id="IPR017438">
    <property type="entry name" value="ATP-NAD_kinase_N"/>
</dbReference>
<dbReference type="OrthoDB" id="9786026at2"/>
<evidence type="ECO:0000256" key="1">
    <source>
        <dbReference type="ARBA" id="ARBA00022679"/>
    </source>
</evidence>
<evidence type="ECO:0000256" key="3">
    <source>
        <dbReference type="ARBA" id="ARBA00022777"/>
    </source>
</evidence>
<keyword evidence="2" id="KW-0547">Nucleotide-binding</keyword>
<dbReference type="AlphaFoldDB" id="A0A0G3EC97"/>
<gene>
    <name evidence="6" type="primary">dagK</name>
    <name evidence="6" type="ORF">L21SP4_00873</name>
</gene>